<sequence length="122" mass="14010">MGWPGGPDHPNWRGGIYKDVGKKEYEKTYRQRPENKIKHNTQSRAYYQRLKIAVLSHYSLNGVPECVNPFGEHKDPYTNLDALSIDHIHGDGAKHKREIGKSGGGAIYQWLKKQEYPEGFQT</sequence>
<protein>
    <submittedName>
        <fullName evidence="1">Uncharacterized protein</fullName>
    </submittedName>
</protein>
<accession>A0A0F9HG19</accession>
<dbReference type="AlphaFoldDB" id="A0A0F9HG19"/>
<feature type="non-terminal residue" evidence="1">
    <location>
        <position position="122"/>
    </location>
</feature>
<gene>
    <name evidence="1" type="ORF">LCGC14_2002840</name>
</gene>
<comment type="caution">
    <text evidence="1">The sequence shown here is derived from an EMBL/GenBank/DDBJ whole genome shotgun (WGS) entry which is preliminary data.</text>
</comment>
<organism evidence="1">
    <name type="scientific">marine sediment metagenome</name>
    <dbReference type="NCBI Taxonomy" id="412755"/>
    <lineage>
        <taxon>unclassified sequences</taxon>
        <taxon>metagenomes</taxon>
        <taxon>ecological metagenomes</taxon>
    </lineage>
</organism>
<name>A0A0F9HG19_9ZZZZ</name>
<reference evidence="1" key="1">
    <citation type="journal article" date="2015" name="Nature">
        <title>Complex archaea that bridge the gap between prokaryotes and eukaryotes.</title>
        <authorList>
            <person name="Spang A."/>
            <person name="Saw J.H."/>
            <person name="Jorgensen S.L."/>
            <person name="Zaremba-Niedzwiedzka K."/>
            <person name="Martijn J."/>
            <person name="Lind A.E."/>
            <person name="van Eijk R."/>
            <person name="Schleper C."/>
            <person name="Guy L."/>
            <person name="Ettema T.J."/>
        </authorList>
    </citation>
    <scope>NUCLEOTIDE SEQUENCE</scope>
</reference>
<proteinExistence type="predicted"/>
<evidence type="ECO:0000313" key="1">
    <source>
        <dbReference type="EMBL" id="KKL80635.1"/>
    </source>
</evidence>
<dbReference type="EMBL" id="LAZR01022792">
    <property type="protein sequence ID" value="KKL80635.1"/>
    <property type="molecule type" value="Genomic_DNA"/>
</dbReference>